<protein>
    <submittedName>
        <fullName evidence="1">Uncharacterized protein</fullName>
    </submittedName>
</protein>
<dbReference type="Proteomes" id="UP000034103">
    <property type="component" value="Chromosome"/>
</dbReference>
<dbReference type="AlphaFoldDB" id="A0A0F6RN03"/>
<evidence type="ECO:0000313" key="2">
    <source>
        <dbReference type="Proteomes" id="UP000034103"/>
    </source>
</evidence>
<dbReference type="EMBL" id="CP011304">
    <property type="protein sequence ID" value="AKE65713.1"/>
    <property type="molecule type" value="Genomic_DNA"/>
</dbReference>
<gene>
    <name evidence="1" type="ORF">MYAER_3375</name>
</gene>
<dbReference type="HOGENOM" id="CLU_3235995_0_0_3"/>
<sequence length="43" mass="4788">MRGKPPDKFQRALEAKNGNNFGASGQGELLSGIFVYCYPWRPS</sequence>
<reference evidence="1 2" key="1">
    <citation type="journal article" date="2015" name="Genome Announc.">
        <title>Complete Genome Sequence of Microcystis aeruginosa NIES-2549, a Bloom-Forming Cyanobacterium from Lake Kasumigaura, Japan.</title>
        <authorList>
            <person name="Yamaguchi H."/>
            <person name="Suzuki S."/>
            <person name="Tanabe Y."/>
            <person name="Osana Y."/>
            <person name="Shimura Y."/>
            <person name="Ishida K."/>
            <person name="Kawachi M."/>
        </authorList>
    </citation>
    <scope>NUCLEOTIDE SEQUENCE [LARGE SCALE GENOMIC DNA]</scope>
    <source>
        <strain evidence="1 2">NIES-2549</strain>
    </source>
</reference>
<name>A0A0F6RN03_MICAE</name>
<proteinExistence type="predicted"/>
<accession>A0A0F6RN03</accession>
<dbReference type="PATRIC" id="fig|1641812.3.peg.3482"/>
<organism evidence="1 2">
    <name type="scientific">Microcystis aeruginosa NIES-2549</name>
    <dbReference type="NCBI Taxonomy" id="1641812"/>
    <lineage>
        <taxon>Bacteria</taxon>
        <taxon>Bacillati</taxon>
        <taxon>Cyanobacteriota</taxon>
        <taxon>Cyanophyceae</taxon>
        <taxon>Oscillatoriophycideae</taxon>
        <taxon>Chroococcales</taxon>
        <taxon>Microcystaceae</taxon>
        <taxon>Microcystis</taxon>
    </lineage>
</organism>
<evidence type="ECO:0000313" key="1">
    <source>
        <dbReference type="EMBL" id="AKE65713.1"/>
    </source>
</evidence>